<dbReference type="OrthoDB" id="5799458at2759"/>
<dbReference type="FunFam" id="1.10.238.10:FF:000001">
    <property type="entry name" value="Calmodulin 1"/>
    <property type="match status" value="1"/>
</dbReference>
<keyword evidence="4" id="KW-1185">Reference proteome</keyword>
<dbReference type="PROSITE" id="PS50222">
    <property type="entry name" value="EF_HAND_2"/>
    <property type="match status" value="2"/>
</dbReference>
<organism evidence="4 5">
    <name type="scientific">Drosophila kikkawai</name>
    <name type="common">Fruit fly</name>
    <dbReference type="NCBI Taxonomy" id="30033"/>
    <lineage>
        <taxon>Eukaryota</taxon>
        <taxon>Metazoa</taxon>
        <taxon>Ecdysozoa</taxon>
        <taxon>Arthropoda</taxon>
        <taxon>Hexapoda</taxon>
        <taxon>Insecta</taxon>
        <taxon>Pterygota</taxon>
        <taxon>Neoptera</taxon>
        <taxon>Endopterygota</taxon>
        <taxon>Diptera</taxon>
        <taxon>Brachycera</taxon>
        <taxon>Muscomorpha</taxon>
        <taxon>Ephydroidea</taxon>
        <taxon>Drosophilidae</taxon>
        <taxon>Drosophila</taxon>
        <taxon>Sophophora</taxon>
    </lineage>
</organism>
<evidence type="ECO:0000256" key="2">
    <source>
        <dbReference type="ARBA" id="ARBA00022837"/>
    </source>
</evidence>
<dbReference type="InterPro" id="IPR018247">
    <property type="entry name" value="EF_Hand_1_Ca_BS"/>
</dbReference>
<dbReference type="AlphaFoldDB" id="A0A6P4IP14"/>
<dbReference type="SMART" id="SM00054">
    <property type="entry name" value="EFh"/>
    <property type="match status" value="3"/>
</dbReference>
<evidence type="ECO:0000256" key="1">
    <source>
        <dbReference type="ARBA" id="ARBA00022737"/>
    </source>
</evidence>
<dbReference type="GO" id="GO:0016460">
    <property type="term" value="C:myosin II complex"/>
    <property type="evidence" value="ECO:0007669"/>
    <property type="project" value="TreeGrafter"/>
</dbReference>
<dbReference type="InterPro" id="IPR002048">
    <property type="entry name" value="EF_hand_dom"/>
</dbReference>
<protein>
    <submittedName>
        <fullName evidence="5">Calmodulin-like</fullName>
    </submittedName>
</protein>
<name>A0A6P4IP14_DROKI</name>
<accession>A0A6P4IP14</accession>
<dbReference type="InterPro" id="IPR050230">
    <property type="entry name" value="CALM/Myosin/TropC-like"/>
</dbReference>
<dbReference type="Gene3D" id="1.10.238.10">
    <property type="entry name" value="EF-hand"/>
    <property type="match status" value="1"/>
</dbReference>
<dbReference type="CDD" id="cd00051">
    <property type="entry name" value="EFh"/>
    <property type="match status" value="1"/>
</dbReference>
<dbReference type="PROSITE" id="PS00018">
    <property type="entry name" value="EF_HAND_1"/>
    <property type="match status" value="1"/>
</dbReference>
<proteinExistence type="predicted"/>
<dbReference type="PANTHER" id="PTHR23048">
    <property type="entry name" value="MYOSIN LIGHT CHAIN 1, 3"/>
    <property type="match status" value="1"/>
</dbReference>
<feature type="domain" description="EF-hand" evidence="3">
    <location>
        <begin position="93"/>
        <end position="128"/>
    </location>
</feature>
<evidence type="ECO:0000259" key="3">
    <source>
        <dbReference type="PROSITE" id="PS50222"/>
    </source>
</evidence>
<dbReference type="Pfam" id="PF13499">
    <property type="entry name" value="EF-hand_7"/>
    <property type="match status" value="1"/>
</dbReference>
<reference evidence="5" key="2">
    <citation type="submission" date="2025-08" db="UniProtKB">
        <authorList>
            <consortium name="RefSeq"/>
        </authorList>
    </citation>
    <scope>IDENTIFICATION</scope>
    <source>
        <strain evidence="5">14028-0561.14</strain>
        <tissue evidence="5">Whole fly</tissue>
    </source>
</reference>
<dbReference type="PANTHER" id="PTHR23048:SF0">
    <property type="entry name" value="CALMODULIN LIKE 3"/>
    <property type="match status" value="1"/>
</dbReference>
<dbReference type="InterPro" id="IPR011992">
    <property type="entry name" value="EF-hand-dom_pair"/>
</dbReference>
<feature type="domain" description="EF-hand" evidence="3">
    <location>
        <begin position="129"/>
        <end position="161"/>
    </location>
</feature>
<gene>
    <name evidence="5" type="primary">LOC108076745</name>
</gene>
<dbReference type="RefSeq" id="XP_017025229.1">
    <property type="nucleotide sequence ID" value="XM_017169740.3"/>
</dbReference>
<dbReference type="GeneID" id="108076745"/>
<dbReference type="Proteomes" id="UP001652661">
    <property type="component" value="Chromosome 2R"/>
</dbReference>
<sequence length="161" mass="18552">MDNKENQDEEGANMRALSQEQVEEIYEVLAKYESVEFGGLNLSNAGEAMHDLGIYRTEAEVSDMFAEFYSDPNEPITVEHFINVVTKTYQQLYDIESIRAAFKVFDIDNMGSFRASEMRGIASTMGVKFTDEEFEEMFQEVDLDRDGKITWEEFLHSVIKP</sequence>
<keyword evidence="2" id="KW-0106">Calcium</keyword>
<evidence type="ECO:0000313" key="4">
    <source>
        <dbReference type="Proteomes" id="UP001652661"/>
    </source>
</evidence>
<keyword evidence="1" id="KW-0677">Repeat</keyword>
<evidence type="ECO:0000313" key="5">
    <source>
        <dbReference type="RefSeq" id="XP_017025229.1"/>
    </source>
</evidence>
<dbReference type="SUPFAM" id="SSF47473">
    <property type="entry name" value="EF-hand"/>
    <property type="match status" value="1"/>
</dbReference>
<dbReference type="GO" id="GO:0005509">
    <property type="term" value="F:calcium ion binding"/>
    <property type="evidence" value="ECO:0007669"/>
    <property type="project" value="InterPro"/>
</dbReference>
<reference evidence="4" key="1">
    <citation type="submission" date="2025-05" db="UniProtKB">
        <authorList>
            <consortium name="RefSeq"/>
        </authorList>
    </citation>
    <scope>NUCLEOTIDE SEQUENCE [LARGE SCALE GENOMIC DNA]</scope>
    <source>
        <strain evidence="4">14028-0561.14</strain>
    </source>
</reference>